<dbReference type="SUPFAM" id="SSF117074">
    <property type="entry name" value="Hypothetical protein PA1324"/>
    <property type="match status" value="1"/>
</dbReference>
<feature type="domain" description="DUF11" evidence="3">
    <location>
        <begin position="248"/>
        <end position="360"/>
    </location>
</feature>
<comment type="caution">
    <text evidence="4">The sequence shown here is derived from an EMBL/GenBank/DDBJ whole genome shotgun (WGS) entry which is preliminary data.</text>
</comment>
<dbReference type="NCBIfam" id="TIGR01451">
    <property type="entry name" value="B_ant_repeat"/>
    <property type="match status" value="1"/>
</dbReference>
<feature type="region of interest" description="Disordered" evidence="1">
    <location>
        <begin position="117"/>
        <end position="137"/>
    </location>
</feature>
<evidence type="ECO:0000313" key="4">
    <source>
        <dbReference type="EMBL" id="OGC44844.1"/>
    </source>
</evidence>
<dbReference type="Pfam" id="PF01345">
    <property type="entry name" value="DUF11"/>
    <property type="match status" value="1"/>
</dbReference>
<keyword evidence="2" id="KW-0812">Transmembrane</keyword>
<accession>A0A1F4UIQ3</accession>
<name>A0A1F4UIQ3_UNCKA</name>
<dbReference type="STRING" id="1802613.A2V54_03565"/>
<keyword evidence="2" id="KW-1133">Transmembrane helix</keyword>
<dbReference type="SUPFAM" id="SSF49401">
    <property type="entry name" value="Bacterial adhesins"/>
    <property type="match status" value="1"/>
</dbReference>
<dbReference type="InterPro" id="IPR001434">
    <property type="entry name" value="OmcB-like_DUF11"/>
</dbReference>
<feature type="compositionally biased region" description="Acidic residues" evidence="1">
    <location>
        <begin position="117"/>
        <end position="132"/>
    </location>
</feature>
<organism evidence="4 5">
    <name type="scientific">candidate division WWE3 bacterium RBG_19FT_COMBO_53_11</name>
    <dbReference type="NCBI Taxonomy" id="1802613"/>
    <lineage>
        <taxon>Bacteria</taxon>
        <taxon>Katanobacteria</taxon>
    </lineage>
</organism>
<dbReference type="Gene3D" id="2.60.40.10">
    <property type="entry name" value="Immunoglobulins"/>
    <property type="match status" value="1"/>
</dbReference>
<dbReference type="InterPro" id="IPR013783">
    <property type="entry name" value="Ig-like_fold"/>
</dbReference>
<dbReference type="EMBL" id="MEUW01000007">
    <property type="protein sequence ID" value="OGC44844.1"/>
    <property type="molecule type" value="Genomic_DNA"/>
</dbReference>
<evidence type="ECO:0000259" key="3">
    <source>
        <dbReference type="Pfam" id="PF01345"/>
    </source>
</evidence>
<evidence type="ECO:0000256" key="1">
    <source>
        <dbReference type="SAM" id="MobiDB-lite"/>
    </source>
</evidence>
<protein>
    <recommendedName>
        <fullName evidence="3">DUF11 domain-containing protein</fullName>
    </recommendedName>
</protein>
<keyword evidence="2" id="KW-0472">Membrane</keyword>
<dbReference type="InterPro" id="IPR008966">
    <property type="entry name" value="Adhesion_dom_sf"/>
</dbReference>
<dbReference type="Proteomes" id="UP000176583">
    <property type="component" value="Unassembled WGS sequence"/>
</dbReference>
<sequence>MHSELRTKIFSIFTSLTLLFQSLIGVFSYLPAPAYAAQEVCPKGNGWTSHIDVNDTSYAYDAPDGWLISEWCYKAARVVNQGVVDPPQSSVTLESTVENQNGQVQDISHASFLLVPEPEEPEPEEPEPEEPEPVTGSIWGYKYDEEENGLEDWTIFIDLNESGDFDEGDLSTSTNGDGYYTFEDLEPGGYTVSEVIQDGWTWVSPNDGFWYVWIDGETGESFGWSDEDEGYTIPGPFDFVNRLLVLGIGVVKDSSTDVTAINTLITYTIIVSNTGETTLDILVTDDPPEGFTYVLGSATVDGVSVEPIIDVDGNLIWLLADVGPDSDVTIIYDMLIEDFVEIGTKENTVTVSSGELKEVDPAEVLIEEDGEVLGCTDPEAENYDPEANQDDESCEYPQEEEQGEVLGAEVLPDTGTPIVNLLFAALVFEVGLYFRRRSKKL</sequence>
<reference evidence="4 5" key="1">
    <citation type="journal article" date="2016" name="Nat. Commun.">
        <title>Thousands of microbial genomes shed light on interconnected biogeochemical processes in an aquifer system.</title>
        <authorList>
            <person name="Anantharaman K."/>
            <person name="Brown C.T."/>
            <person name="Hug L.A."/>
            <person name="Sharon I."/>
            <person name="Castelle C.J."/>
            <person name="Probst A.J."/>
            <person name="Thomas B.C."/>
            <person name="Singh A."/>
            <person name="Wilkins M.J."/>
            <person name="Karaoz U."/>
            <person name="Brodie E.L."/>
            <person name="Williams K.H."/>
            <person name="Hubbard S.S."/>
            <person name="Banfield J.F."/>
        </authorList>
    </citation>
    <scope>NUCLEOTIDE SEQUENCE [LARGE SCALE GENOMIC DNA]</scope>
</reference>
<dbReference type="AlphaFoldDB" id="A0A1F4UIQ3"/>
<evidence type="ECO:0000313" key="5">
    <source>
        <dbReference type="Proteomes" id="UP000176583"/>
    </source>
</evidence>
<dbReference type="InterPro" id="IPR047589">
    <property type="entry name" value="DUF11_rpt"/>
</dbReference>
<proteinExistence type="predicted"/>
<feature type="transmembrane region" description="Helical" evidence="2">
    <location>
        <begin position="418"/>
        <end position="434"/>
    </location>
</feature>
<evidence type="ECO:0000256" key="2">
    <source>
        <dbReference type="SAM" id="Phobius"/>
    </source>
</evidence>
<gene>
    <name evidence="4" type="ORF">A2V54_03565</name>
</gene>